<gene>
    <name evidence="3" type="ORF">PPL_03854</name>
</gene>
<dbReference type="Proteomes" id="UP000001396">
    <property type="component" value="Unassembled WGS sequence"/>
</dbReference>
<dbReference type="Gene3D" id="3.40.50.12780">
    <property type="entry name" value="N-terminal domain of ligase-like"/>
    <property type="match status" value="1"/>
</dbReference>
<comment type="similarity">
    <text evidence="1">Belongs to the ATP-dependent AMP-binding enzyme family.</text>
</comment>
<name>D3B6U6_HETP5</name>
<dbReference type="PANTHER" id="PTHR43201:SF8">
    <property type="entry name" value="ACYL-COA SYNTHETASE FAMILY MEMBER 3"/>
    <property type="match status" value="1"/>
</dbReference>
<sequence length="513" mass="58300">MFNNKDTINLSCLHNTIQSWADDDQSGFLTHFDKEKDTFITYTRCQFKEKYQRFRDIFRKEKLDYIVLVMDQNIDSFAIVISLLSIGCTVSLTAEDPIDDLQDLVDKVKPIHILVPSQVIWNGPFSENILMKNPEFTILKTSYNENRVKSEGIMESTFALQTTGSTYIYSKIVFRKVIGCITEVYGIMEILNCSSTDVCYINTGLAHGYGFIVSLVSLLSGSHLVLLRYNEIKFPIQAPSPTILFGLNGTYEWLSVNQPKNFNFKSIRHAFGCCAVLPKKLSEIVYEKYGFHVGQFYGTTEMGGCSFDIRQGVEKYPSTRIFVLPHYKWKLVPHPIGGSELWVKSDVSVGLGYMLKDPNLPISKITDDEGWYHTGDRVELIDDMDEPGKLILSYVSRFKIGKTSKGDFDLNKLEEQILGSLGLDILERIVIVEPGFYLIALIKNTCKLDNLNFISLENTIIQHIQEHYSYLNPIKISIVDKLPLHGSGKLLYRDVLELFGDLQAAIDKDSSNI</sequence>
<dbReference type="GO" id="GO:0031956">
    <property type="term" value="F:medium-chain fatty acid-CoA ligase activity"/>
    <property type="evidence" value="ECO:0007669"/>
    <property type="project" value="TreeGrafter"/>
</dbReference>
<dbReference type="InterPro" id="IPR000873">
    <property type="entry name" value="AMP-dep_synth/lig_dom"/>
</dbReference>
<dbReference type="AlphaFoldDB" id="D3B6U6"/>
<dbReference type="InParanoid" id="D3B6U6"/>
<evidence type="ECO:0000259" key="2">
    <source>
        <dbReference type="Pfam" id="PF00501"/>
    </source>
</evidence>
<dbReference type="RefSeq" id="XP_020435183.1">
    <property type="nucleotide sequence ID" value="XM_020574769.1"/>
</dbReference>
<feature type="domain" description="AMP-dependent synthetase/ligase" evidence="2">
    <location>
        <begin position="155"/>
        <end position="333"/>
    </location>
</feature>
<dbReference type="SUPFAM" id="SSF56801">
    <property type="entry name" value="Acetyl-CoA synthetase-like"/>
    <property type="match status" value="1"/>
</dbReference>
<evidence type="ECO:0000313" key="4">
    <source>
        <dbReference type="Proteomes" id="UP000001396"/>
    </source>
</evidence>
<dbReference type="GeneID" id="31359341"/>
<keyword evidence="4" id="KW-1185">Reference proteome</keyword>
<evidence type="ECO:0000256" key="1">
    <source>
        <dbReference type="ARBA" id="ARBA00006432"/>
    </source>
</evidence>
<comment type="caution">
    <text evidence="3">The sequence shown here is derived from an EMBL/GenBank/DDBJ whole genome shotgun (WGS) entry which is preliminary data.</text>
</comment>
<reference evidence="3 4" key="1">
    <citation type="journal article" date="2011" name="Genome Res.">
        <title>Phylogeny-wide analysis of social amoeba genomes highlights ancient origins for complex intercellular communication.</title>
        <authorList>
            <person name="Heidel A.J."/>
            <person name="Lawal H.M."/>
            <person name="Felder M."/>
            <person name="Schilde C."/>
            <person name="Helps N.R."/>
            <person name="Tunggal B."/>
            <person name="Rivero F."/>
            <person name="John U."/>
            <person name="Schleicher M."/>
            <person name="Eichinger L."/>
            <person name="Platzer M."/>
            <person name="Noegel A.A."/>
            <person name="Schaap P."/>
            <person name="Gloeckner G."/>
        </authorList>
    </citation>
    <scope>NUCLEOTIDE SEQUENCE [LARGE SCALE GENOMIC DNA]</scope>
    <source>
        <strain evidence="4">ATCC 26659 / Pp 5 / PN500</strain>
    </source>
</reference>
<dbReference type="Pfam" id="PF00501">
    <property type="entry name" value="AMP-binding"/>
    <property type="match status" value="1"/>
</dbReference>
<dbReference type="GO" id="GO:0006631">
    <property type="term" value="P:fatty acid metabolic process"/>
    <property type="evidence" value="ECO:0007669"/>
    <property type="project" value="TreeGrafter"/>
</dbReference>
<evidence type="ECO:0000313" key="3">
    <source>
        <dbReference type="EMBL" id="EFA83066.1"/>
    </source>
</evidence>
<dbReference type="EMBL" id="ADBJ01000017">
    <property type="protein sequence ID" value="EFA83066.1"/>
    <property type="molecule type" value="Genomic_DNA"/>
</dbReference>
<organism evidence="3 4">
    <name type="scientific">Heterostelium pallidum (strain ATCC 26659 / Pp 5 / PN500)</name>
    <name type="common">Cellular slime mold</name>
    <name type="synonym">Polysphondylium pallidum</name>
    <dbReference type="NCBI Taxonomy" id="670386"/>
    <lineage>
        <taxon>Eukaryota</taxon>
        <taxon>Amoebozoa</taxon>
        <taxon>Evosea</taxon>
        <taxon>Eumycetozoa</taxon>
        <taxon>Dictyostelia</taxon>
        <taxon>Acytosteliales</taxon>
        <taxon>Acytosteliaceae</taxon>
        <taxon>Heterostelium</taxon>
    </lineage>
</organism>
<accession>D3B6U6</accession>
<dbReference type="PANTHER" id="PTHR43201">
    <property type="entry name" value="ACYL-COA SYNTHETASE"/>
    <property type="match status" value="1"/>
</dbReference>
<proteinExistence type="inferred from homology"/>
<protein>
    <recommendedName>
        <fullName evidence="2">AMP-dependent synthetase/ligase domain-containing protein</fullName>
    </recommendedName>
</protein>
<dbReference type="InterPro" id="IPR042099">
    <property type="entry name" value="ANL_N_sf"/>
</dbReference>